<dbReference type="Gene3D" id="3.30.70.1230">
    <property type="entry name" value="Nucleotide cyclase"/>
    <property type="match status" value="1"/>
</dbReference>
<dbReference type="InterPro" id="IPR029787">
    <property type="entry name" value="Nucleotide_cyclase"/>
</dbReference>
<dbReference type="Proteomes" id="UP001501581">
    <property type="component" value="Unassembled WGS sequence"/>
</dbReference>
<evidence type="ECO:0000256" key="1">
    <source>
        <dbReference type="ARBA" id="ARBA00005381"/>
    </source>
</evidence>
<dbReference type="PANTHER" id="PTHR43081">
    <property type="entry name" value="ADENYLATE CYCLASE, TERMINAL-DIFFERENTIATION SPECIFIC-RELATED"/>
    <property type="match status" value="1"/>
</dbReference>
<evidence type="ECO:0000259" key="2">
    <source>
        <dbReference type="PROSITE" id="PS50125"/>
    </source>
</evidence>
<sequence>MDADVEALRALETLLRLGMIDQRAEIAIARTVGRTFARLAEWEVAELADTVLKDAPEIDLELLRAVADDLLPVMEQLHSHIWRRHLASAAGRLLVRGSADESVALTVGFVDVVGYTRRIRSMTTDELEQMVEVFEASTTAAVVEGGGRVIKTIGDEVLFVCDQPDAAARVALALAERHDADELFPQVRVGLGHGEVLERYGDVFGEPVNMAARLTSLARPGRVLINRPLADVVDREQFRVRRWRVVPVKGYTRLEAWSLRRPRMSTADADR</sequence>
<feature type="domain" description="Guanylate cyclase" evidence="2">
    <location>
        <begin position="106"/>
        <end position="215"/>
    </location>
</feature>
<dbReference type="CDD" id="cd07302">
    <property type="entry name" value="CHD"/>
    <property type="match status" value="1"/>
</dbReference>
<dbReference type="RefSeq" id="WP_415629994.1">
    <property type="nucleotide sequence ID" value="NZ_BAAALG010000019.1"/>
</dbReference>
<dbReference type="EMBL" id="BAAALG010000019">
    <property type="protein sequence ID" value="GAA1115252.1"/>
    <property type="molecule type" value="Genomic_DNA"/>
</dbReference>
<dbReference type="PANTHER" id="PTHR43081:SF1">
    <property type="entry name" value="ADENYLATE CYCLASE, TERMINAL-DIFFERENTIATION SPECIFIC"/>
    <property type="match status" value="1"/>
</dbReference>
<dbReference type="SUPFAM" id="SSF55073">
    <property type="entry name" value="Nucleotide cyclase"/>
    <property type="match status" value="1"/>
</dbReference>
<dbReference type="InterPro" id="IPR001054">
    <property type="entry name" value="A/G_cyclase"/>
</dbReference>
<name>A0ABP4ELW0_9ACTN</name>
<dbReference type="InterPro" id="IPR050697">
    <property type="entry name" value="Adenylyl/Guanylyl_Cyclase_3/4"/>
</dbReference>
<reference evidence="4" key="1">
    <citation type="journal article" date="2019" name="Int. J. Syst. Evol. Microbiol.">
        <title>The Global Catalogue of Microorganisms (GCM) 10K type strain sequencing project: providing services to taxonomists for standard genome sequencing and annotation.</title>
        <authorList>
            <consortium name="The Broad Institute Genomics Platform"/>
            <consortium name="The Broad Institute Genome Sequencing Center for Infectious Disease"/>
            <person name="Wu L."/>
            <person name="Ma J."/>
        </authorList>
    </citation>
    <scope>NUCLEOTIDE SEQUENCE [LARGE SCALE GENOMIC DNA]</scope>
    <source>
        <strain evidence="4">JCM 13008</strain>
    </source>
</reference>
<dbReference type="PROSITE" id="PS50125">
    <property type="entry name" value="GUANYLATE_CYCLASE_2"/>
    <property type="match status" value="1"/>
</dbReference>
<dbReference type="Pfam" id="PF00211">
    <property type="entry name" value="Guanylate_cyc"/>
    <property type="match status" value="1"/>
</dbReference>
<comment type="similarity">
    <text evidence="1">Belongs to the adenylyl cyclase class-3 family.</text>
</comment>
<gene>
    <name evidence="3" type="ORF">GCM10009668_42490</name>
</gene>
<organism evidence="3 4">
    <name type="scientific">Nocardioides dubius</name>
    <dbReference type="NCBI Taxonomy" id="317019"/>
    <lineage>
        <taxon>Bacteria</taxon>
        <taxon>Bacillati</taxon>
        <taxon>Actinomycetota</taxon>
        <taxon>Actinomycetes</taxon>
        <taxon>Propionibacteriales</taxon>
        <taxon>Nocardioidaceae</taxon>
        <taxon>Nocardioides</taxon>
    </lineage>
</organism>
<evidence type="ECO:0000313" key="3">
    <source>
        <dbReference type="EMBL" id="GAA1115252.1"/>
    </source>
</evidence>
<keyword evidence="4" id="KW-1185">Reference proteome</keyword>
<comment type="caution">
    <text evidence="3">The sequence shown here is derived from an EMBL/GenBank/DDBJ whole genome shotgun (WGS) entry which is preliminary data.</text>
</comment>
<accession>A0ABP4ELW0</accession>
<proteinExistence type="inferred from homology"/>
<evidence type="ECO:0000313" key="4">
    <source>
        <dbReference type="Proteomes" id="UP001501581"/>
    </source>
</evidence>
<protein>
    <recommendedName>
        <fullName evidence="2">Guanylate cyclase domain-containing protein</fullName>
    </recommendedName>
</protein>